<dbReference type="InterPro" id="IPR036318">
    <property type="entry name" value="FAD-bd_PCMH-like_sf"/>
</dbReference>
<dbReference type="Gene3D" id="3.30.465.10">
    <property type="match status" value="1"/>
</dbReference>
<keyword evidence="5" id="KW-1185">Reference proteome</keyword>
<sequence>MGISVAESILAPASEAVVRTSSSGKAPFFLAESIQLTDNVLANLPALELFHIGLFQFDDEMIVTTLRPTGSTTPTSELTIPLGSMPFGSKVKLVLPHPFDASDAAHIQLAINLVRSLNLRLVIKNTGHDFGAKPMGYNALSVWTHNLKSIEYFDDYEEGDYKDPAVKAGAGVQAYEAYGAAYKNGVTLIGGEGQTVGVVGGYIQGGGHSPLSGLFYGVALDSVLSFQVVTASGRIFSASETCNSDLFWAIRGGGGGTFDVVTSAVVKAHPKVESITTMTFAFNSGADNVTDTMF</sequence>
<gene>
    <name evidence="4" type="ORF">FZEAL_8829</name>
</gene>
<dbReference type="InterPro" id="IPR016169">
    <property type="entry name" value="FAD-bd_PCMH_sub2"/>
</dbReference>
<keyword evidence="2" id="KW-0560">Oxidoreductase</keyword>
<dbReference type="OrthoDB" id="9983560at2759"/>
<evidence type="ECO:0000256" key="1">
    <source>
        <dbReference type="ARBA" id="ARBA00005466"/>
    </source>
</evidence>
<dbReference type="AlphaFoldDB" id="A0A8H4UDT0"/>
<reference evidence="4" key="2">
    <citation type="submission" date="2020-05" db="EMBL/GenBank/DDBJ databases">
        <authorList>
            <person name="Kim H.-S."/>
            <person name="Proctor R.H."/>
            <person name="Brown D.W."/>
        </authorList>
    </citation>
    <scope>NUCLEOTIDE SEQUENCE</scope>
    <source>
        <strain evidence="4">NRRL 22465</strain>
    </source>
</reference>
<evidence type="ECO:0000259" key="3">
    <source>
        <dbReference type="PROSITE" id="PS51387"/>
    </source>
</evidence>
<dbReference type="InterPro" id="IPR016166">
    <property type="entry name" value="FAD-bd_PCMH"/>
</dbReference>
<dbReference type="PANTHER" id="PTHR13878:SF91">
    <property type="entry name" value="FAD BINDING DOMAIN PROTEIN (AFU_ORTHOLOGUE AFUA_6G12070)-RELATED"/>
    <property type="match status" value="1"/>
</dbReference>
<name>A0A8H4UDT0_9HYPO</name>
<feature type="domain" description="FAD-binding PCMH-type" evidence="3">
    <location>
        <begin position="87"/>
        <end position="271"/>
    </location>
</feature>
<dbReference type="PANTHER" id="PTHR13878">
    <property type="entry name" value="GULONOLACTONE OXIDASE"/>
    <property type="match status" value="1"/>
</dbReference>
<evidence type="ECO:0000256" key="2">
    <source>
        <dbReference type="ARBA" id="ARBA00023002"/>
    </source>
</evidence>
<comment type="similarity">
    <text evidence="1">Belongs to the oxygen-dependent FAD-linked oxidoreductase family.</text>
</comment>
<dbReference type="EMBL" id="JABEYC010000785">
    <property type="protein sequence ID" value="KAF4974249.1"/>
    <property type="molecule type" value="Genomic_DNA"/>
</dbReference>
<dbReference type="InterPro" id="IPR050432">
    <property type="entry name" value="FAD-linked_Oxidoreductases_BP"/>
</dbReference>
<accession>A0A8H4UDT0</accession>
<dbReference type="InterPro" id="IPR006094">
    <property type="entry name" value="Oxid_FAD_bind_N"/>
</dbReference>
<dbReference type="SUPFAM" id="SSF56176">
    <property type="entry name" value="FAD-binding/transporter-associated domain-like"/>
    <property type="match status" value="1"/>
</dbReference>
<evidence type="ECO:0000313" key="5">
    <source>
        <dbReference type="Proteomes" id="UP000635477"/>
    </source>
</evidence>
<reference evidence="4" key="1">
    <citation type="journal article" date="2020" name="BMC Genomics">
        <title>Correction to: Identification and distribution of gene clusters required for synthesis of sphingolipid metabolism inhibitors in diverse species of the filamentous fungus Fusarium.</title>
        <authorList>
            <person name="Kim H.S."/>
            <person name="Lohmar J.M."/>
            <person name="Busman M."/>
            <person name="Brown D.W."/>
            <person name="Naumann T.A."/>
            <person name="Divon H.H."/>
            <person name="Lysoe E."/>
            <person name="Uhlig S."/>
            <person name="Proctor R.H."/>
        </authorList>
    </citation>
    <scope>NUCLEOTIDE SEQUENCE</scope>
    <source>
        <strain evidence="4">NRRL 22465</strain>
    </source>
</reference>
<dbReference type="GO" id="GO:0016491">
    <property type="term" value="F:oxidoreductase activity"/>
    <property type="evidence" value="ECO:0007669"/>
    <property type="project" value="UniProtKB-KW"/>
</dbReference>
<comment type="caution">
    <text evidence="4">The sequence shown here is derived from an EMBL/GenBank/DDBJ whole genome shotgun (WGS) entry which is preliminary data.</text>
</comment>
<proteinExistence type="inferred from homology"/>
<dbReference type="GO" id="GO:0071949">
    <property type="term" value="F:FAD binding"/>
    <property type="evidence" value="ECO:0007669"/>
    <property type="project" value="InterPro"/>
</dbReference>
<dbReference type="Proteomes" id="UP000635477">
    <property type="component" value="Unassembled WGS sequence"/>
</dbReference>
<organism evidence="4 5">
    <name type="scientific">Fusarium zealandicum</name>
    <dbReference type="NCBI Taxonomy" id="1053134"/>
    <lineage>
        <taxon>Eukaryota</taxon>
        <taxon>Fungi</taxon>
        <taxon>Dikarya</taxon>
        <taxon>Ascomycota</taxon>
        <taxon>Pezizomycotina</taxon>
        <taxon>Sordariomycetes</taxon>
        <taxon>Hypocreomycetidae</taxon>
        <taxon>Hypocreales</taxon>
        <taxon>Nectriaceae</taxon>
        <taxon>Fusarium</taxon>
        <taxon>Fusarium staphyleae species complex</taxon>
    </lineage>
</organism>
<dbReference type="Pfam" id="PF01565">
    <property type="entry name" value="FAD_binding_4"/>
    <property type="match status" value="1"/>
</dbReference>
<evidence type="ECO:0000313" key="4">
    <source>
        <dbReference type="EMBL" id="KAF4974249.1"/>
    </source>
</evidence>
<dbReference type="PROSITE" id="PS51387">
    <property type="entry name" value="FAD_PCMH"/>
    <property type="match status" value="1"/>
</dbReference>
<protein>
    <recommendedName>
        <fullName evidence="3">FAD-binding PCMH-type domain-containing protein</fullName>
    </recommendedName>
</protein>